<reference evidence="1" key="2">
    <citation type="journal article" date="2010" name="Nature">
        <title>Comparative genomics reveals mobile pathogenicity chromosomes in Fusarium.</title>
        <authorList>
            <person name="Ma L.J."/>
            <person name="van der Does H.C."/>
            <person name="Borkovich K.A."/>
            <person name="Coleman J.J."/>
            <person name="Daboussi M.J."/>
            <person name="Di Pietro A."/>
            <person name="Dufresne M."/>
            <person name="Freitag M."/>
            <person name="Grabherr M."/>
            <person name="Henrissat B."/>
            <person name="Houterman P.M."/>
            <person name="Kang S."/>
            <person name="Shim W.B."/>
            <person name="Woloshuk C."/>
            <person name="Xie X."/>
            <person name="Xu J.R."/>
            <person name="Antoniw J."/>
            <person name="Baker S.E."/>
            <person name="Bluhm B.H."/>
            <person name="Breakspear A."/>
            <person name="Brown D.W."/>
            <person name="Butchko R.A."/>
            <person name="Chapman S."/>
            <person name="Coulson R."/>
            <person name="Coutinho P.M."/>
            <person name="Danchin E.G."/>
            <person name="Diener A."/>
            <person name="Gale L.R."/>
            <person name="Gardiner D.M."/>
            <person name="Goff S."/>
            <person name="Hammond-Kosack K.E."/>
            <person name="Hilburn K."/>
            <person name="Hua-Van A."/>
            <person name="Jonkers W."/>
            <person name="Kazan K."/>
            <person name="Kodira C.D."/>
            <person name="Koehrsen M."/>
            <person name="Kumar L."/>
            <person name="Lee Y.H."/>
            <person name="Li L."/>
            <person name="Manners J.M."/>
            <person name="Miranda-Saavedra D."/>
            <person name="Mukherjee M."/>
            <person name="Park G."/>
            <person name="Park J."/>
            <person name="Park S.Y."/>
            <person name="Proctor R.H."/>
            <person name="Regev A."/>
            <person name="Ruiz-Roldan M.C."/>
            <person name="Sain D."/>
            <person name="Sakthikumar S."/>
            <person name="Sykes S."/>
            <person name="Schwartz D.C."/>
            <person name="Turgeon B.G."/>
            <person name="Wapinski I."/>
            <person name="Yoder O."/>
            <person name="Young S."/>
            <person name="Zeng Q."/>
            <person name="Zhou S."/>
            <person name="Galagan J."/>
            <person name="Cuomo C.A."/>
            <person name="Kistler H.C."/>
            <person name="Rep M."/>
        </authorList>
    </citation>
    <scope>NUCLEOTIDE SEQUENCE [LARGE SCALE GENOMIC DNA]</scope>
    <source>
        <strain evidence="1">4287</strain>
    </source>
</reference>
<evidence type="ECO:0000313" key="1">
    <source>
        <dbReference type="EMBL" id="KNA99344.1"/>
    </source>
</evidence>
<sequence length="37" mass="4047">MIKDYWLRSESLKAARMVLHTIIESGGGALTAKLKTG</sequence>
<organism evidence="1 2">
    <name type="scientific">Fusarium oxysporum f. sp. lycopersici (strain 4287 / CBS 123668 / FGSC 9935 / NRRL 34936)</name>
    <name type="common">Fusarium vascular wilt of tomato</name>
    <dbReference type="NCBI Taxonomy" id="426428"/>
    <lineage>
        <taxon>Eukaryota</taxon>
        <taxon>Fungi</taxon>
        <taxon>Dikarya</taxon>
        <taxon>Ascomycota</taxon>
        <taxon>Pezizomycotina</taxon>
        <taxon>Sordariomycetes</taxon>
        <taxon>Hypocreomycetidae</taxon>
        <taxon>Hypocreales</taxon>
        <taxon>Nectriaceae</taxon>
        <taxon>Fusarium</taxon>
        <taxon>Fusarium oxysporum species complex</taxon>
    </lineage>
</organism>
<dbReference type="RefSeq" id="XP_018237390.1">
    <property type="nucleotide sequence ID" value="XM_018398651.1"/>
</dbReference>
<protein>
    <submittedName>
        <fullName evidence="1">Uncharacterized protein</fullName>
    </submittedName>
</protein>
<accession>A0A0J9UJI3</accession>
<proteinExistence type="predicted"/>
<name>A0A0J9UJI3_FUSO4</name>
<evidence type="ECO:0000313" key="2">
    <source>
        <dbReference type="Proteomes" id="UP000009097"/>
    </source>
</evidence>
<reference evidence="1" key="1">
    <citation type="submission" date="2007-04" db="EMBL/GenBank/DDBJ databases">
        <authorList>
            <consortium name="The Broad Institute Genome Sequencing Platform"/>
            <person name="Birren B."/>
            <person name="Lander E."/>
            <person name="Galagan J."/>
            <person name="Nusbaum C."/>
            <person name="Devon K."/>
            <person name="Ma L.-J."/>
            <person name="Jaffe D."/>
            <person name="Butler J."/>
            <person name="Alvarez P."/>
            <person name="Gnerre S."/>
            <person name="Grabherr M."/>
            <person name="Kleber M."/>
            <person name="Mauceli E."/>
            <person name="Brockman W."/>
            <person name="MacCallum I.A."/>
            <person name="Young S."/>
            <person name="LaButti K."/>
            <person name="DeCaprio D."/>
            <person name="Crawford M."/>
            <person name="Koehrsen M."/>
            <person name="Engels R."/>
            <person name="Montgomery P."/>
            <person name="Pearson M."/>
            <person name="Howarth C."/>
            <person name="Larson L."/>
            <person name="White J."/>
            <person name="O'Leary S."/>
            <person name="Kodira C."/>
            <person name="Zeng Q."/>
            <person name="Yandava C."/>
            <person name="Alvarado L."/>
            <person name="Kistler C."/>
            <person name="Shim W.-B."/>
            <person name="Kang S."/>
            <person name="Woloshuk C."/>
        </authorList>
    </citation>
    <scope>NUCLEOTIDE SEQUENCE</scope>
    <source>
        <strain evidence="1">4287</strain>
    </source>
</reference>
<dbReference type="AlphaFoldDB" id="A0A0J9UJI3"/>
<dbReference type="EMBL" id="DS231698">
    <property type="protein sequence ID" value="KNA99344.1"/>
    <property type="molecule type" value="Genomic_DNA"/>
</dbReference>
<dbReference type="VEuPathDB" id="FungiDB:FOXG_18532"/>
<dbReference type="KEGG" id="fox:FOXG_18532"/>
<gene>
    <name evidence="1" type="ORF">FOXG_18532</name>
</gene>
<dbReference type="Proteomes" id="UP000009097">
    <property type="component" value="Unassembled WGS sequence"/>
</dbReference>
<dbReference type="GeneID" id="28959238"/>